<evidence type="ECO:0000256" key="10">
    <source>
        <dbReference type="ARBA" id="ARBA00023277"/>
    </source>
</evidence>
<dbReference type="Gene3D" id="2.70.98.10">
    <property type="match status" value="1"/>
</dbReference>
<comment type="cofactor">
    <cofactor evidence="2">
        <name>Ca(2+)</name>
        <dbReference type="ChEBI" id="CHEBI:29108"/>
    </cofactor>
</comment>
<dbReference type="GeneID" id="92816056"/>
<feature type="binding site" evidence="14">
    <location>
        <begin position="81"/>
        <end position="82"/>
    </location>
    <ligand>
        <name>beta-D-galactose</name>
        <dbReference type="ChEBI" id="CHEBI:27667"/>
    </ligand>
</feature>
<gene>
    <name evidence="15" type="ORF">HMPREF9450_00928</name>
</gene>
<evidence type="ECO:0000256" key="7">
    <source>
        <dbReference type="ARBA" id="ARBA00014165"/>
    </source>
</evidence>
<dbReference type="Proteomes" id="UP000006008">
    <property type="component" value="Unassembled WGS sequence"/>
</dbReference>
<organism evidence="15 16">
    <name type="scientific">Alistipes indistinctus YIT 12060</name>
    <dbReference type="NCBI Taxonomy" id="742725"/>
    <lineage>
        <taxon>Bacteria</taxon>
        <taxon>Pseudomonadati</taxon>
        <taxon>Bacteroidota</taxon>
        <taxon>Bacteroidia</taxon>
        <taxon>Bacteroidales</taxon>
        <taxon>Rikenellaceae</taxon>
        <taxon>Alistipes</taxon>
    </lineage>
</organism>
<dbReference type="EMBL" id="ADLD01000009">
    <property type="protein sequence ID" value="EHB92724.1"/>
    <property type="molecule type" value="Genomic_DNA"/>
</dbReference>
<dbReference type="AlphaFoldDB" id="G5H785"/>
<evidence type="ECO:0000256" key="3">
    <source>
        <dbReference type="ARBA" id="ARBA00005028"/>
    </source>
</evidence>
<dbReference type="PANTHER" id="PTHR10091">
    <property type="entry name" value="ALDOSE-1-EPIMERASE"/>
    <property type="match status" value="1"/>
</dbReference>
<keyword evidence="8" id="KW-0106">Calcium</keyword>
<evidence type="ECO:0000313" key="16">
    <source>
        <dbReference type="Proteomes" id="UP000006008"/>
    </source>
</evidence>
<feature type="binding site" evidence="14">
    <location>
        <begin position="177"/>
        <end position="179"/>
    </location>
    <ligand>
        <name>beta-D-galactose</name>
        <dbReference type="ChEBI" id="CHEBI:27667"/>
    </ligand>
</feature>
<evidence type="ECO:0000256" key="13">
    <source>
        <dbReference type="PIRSR" id="PIRSR005096-2"/>
    </source>
</evidence>
<keyword evidence="16" id="KW-1185">Reference proteome</keyword>
<keyword evidence="9 11" id="KW-0413">Isomerase</keyword>
<dbReference type="eggNOG" id="COG2017">
    <property type="taxonomic scope" value="Bacteria"/>
</dbReference>
<dbReference type="GO" id="GO:0006006">
    <property type="term" value="P:glucose metabolic process"/>
    <property type="evidence" value="ECO:0007669"/>
    <property type="project" value="TreeGrafter"/>
</dbReference>
<evidence type="ECO:0000256" key="8">
    <source>
        <dbReference type="ARBA" id="ARBA00022837"/>
    </source>
</evidence>
<dbReference type="GO" id="GO:0033499">
    <property type="term" value="P:galactose catabolic process via UDP-galactose, Leloir pathway"/>
    <property type="evidence" value="ECO:0007669"/>
    <property type="project" value="TreeGrafter"/>
</dbReference>
<evidence type="ECO:0000256" key="4">
    <source>
        <dbReference type="ARBA" id="ARBA00006206"/>
    </source>
</evidence>
<evidence type="ECO:0000313" key="15">
    <source>
        <dbReference type="EMBL" id="EHB92724.1"/>
    </source>
</evidence>
<dbReference type="Pfam" id="PF01263">
    <property type="entry name" value="Aldose_epim"/>
    <property type="match status" value="1"/>
</dbReference>
<dbReference type="NCBIfam" id="NF008277">
    <property type="entry name" value="PRK11055.1"/>
    <property type="match status" value="1"/>
</dbReference>
<keyword evidence="10 11" id="KW-0119">Carbohydrate metabolism</keyword>
<dbReference type="InterPro" id="IPR018052">
    <property type="entry name" value="Ald1_epimerase_CS"/>
</dbReference>
<evidence type="ECO:0000256" key="1">
    <source>
        <dbReference type="ARBA" id="ARBA00001614"/>
    </source>
</evidence>
<dbReference type="HOGENOM" id="CLU_031753_1_0_10"/>
<dbReference type="PIRSF" id="PIRSF005096">
    <property type="entry name" value="GALM"/>
    <property type="match status" value="1"/>
</dbReference>
<sequence length="351" mass="38786">MNSIEQQIWGFTPDGEAVILYTMTNGTGASVQLSNIGAGIVAVNVPDRNGNLADVALGYNSFESYFGDGPYMGKTPGRFANRIGEGRFTLDGVEYRLAQNSGGQHLHGGLKGFANKVWDGRVETDRVVFSLVSPDGDDKYPGEVTAEVCYDWNDACELEITYYARTDAPTIINLTNHAYFNLKGEHAGRAMEQELQLNAAKFLWYDRNCIPTGELVDVKGTPMDFTEPKPLARDIDADYEPLRIGHGYDQSWAIDGYEKGKLSEAGVLYDPESGRRMRILTTQPSAHVYTGNFLQGCPTSISGGEYANRAGVAIECQAYPNSPNREHFPSTVLRPGELYNEKIVFRFETDK</sequence>
<dbReference type="EC" id="5.1.3.3" evidence="6 11"/>
<dbReference type="PANTHER" id="PTHR10091:SF0">
    <property type="entry name" value="GALACTOSE MUTAROTASE"/>
    <property type="match status" value="1"/>
</dbReference>
<dbReference type="CDD" id="cd09019">
    <property type="entry name" value="galactose_mutarotase_like"/>
    <property type="match status" value="1"/>
</dbReference>
<dbReference type="GO" id="GO:0030246">
    <property type="term" value="F:carbohydrate binding"/>
    <property type="evidence" value="ECO:0007669"/>
    <property type="project" value="InterPro"/>
</dbReference>
<evidence type="ECO:0000256" key="14">
    <source>
        <dbReference type="PIRSR" id="PIRSR005096-3"/>
    </source>
</evidence>
<dbReference type="UniPathway" id="UPA00242"/>
<name>G5H785_9BACT</name>
<comment type="similarity">
    <text evidence="4 11">Belongs to the aldose epimerase family.</text>
</comment>
<dbReference type="STRING" id="742725.HMPREF9450_00928"/>
<evidence type="ECO:0000256" key="11">
    <source>
        <dbReference type="PIRNR" id="PIRNR005096"/>
    </source>
</evidence>
<comment type="subunit">
    <text evidence="5">Monomer.</text>
</comment>
<comment type="caution">
    <text evidence="15">The sequence shown here is derived from an EMBL/GenBank/DDBJ whole genome shotgun (WGS) entry which is preliminary data.</text>
</comment>
<dbReference type="RefSeq" id="WP_009133734.1">
    <property type="nucleotide sequence ID" value="NZ_CP102250.1"/>
</dbReference>
<reference evidence="15 16" key="1">
    <citation type="submission" date="2011-08" db="EMBL/GenBank/DDBJ databases">
        <title>The Genome Sequence of Alistipes indistinctus YIT 12060.</title>
        <authorList>
            <consortium name="The Broad Institute Genome Sequencing Platform"/>
            <person name="Earl A."/>
            <person name="Ward D."/>
            <person name="Feldgarden M."/>
            <person name="Gevers D."/>
            <person name="Morotomi M."/>
            <person name="Young S.K."/>
            <person name="Zeng Q."/>
            <person name="Gargeya S."/>
            <person name="Fitzgerald M."/>
            <person name="Haas B."/>
            <person name="Abouelleil A."/>
            <person name="Alvarado L."/>
            <person name="Arachchi H.M."/>
            <person name="Berlin A."/>
            <person name="Brown A."/>
            <person name="Chapman S.B."/>
            <person name="Chen Z."/>
            <person name="Dunbar C."/>
            <person name="Freedman E."/>
            <person name="Gearin G."/>
            <person name="Gellesch M."/>
            <person name="Goldberg J."/>
            <person name="Griggs A."/>
            <person name="Gujja S."/>
            <person name="Heiman D."/>
            <person name="Howarth C."/>
            <person name="Larson L."/>
            <person name="Lui A."/>
            <person name="MacDonald P.J.P."/>
            <person name="Montmayeur A."/>
            <person name="Murphy C."/>
            <person name="Neiman D."/>
            <person name="Pearson M."/>
            <person name="Priest M."/>
            <person name="Roberts A."/>
            <person name="Saif S."/>
            <person name="Shea T."/>
            <person name="Shenoy N."/>
            <person name="Sisk P."/>
            <person name="Stolte C."/>
            <person name="Sykes S."/>
            <person name="Wortman J."/>
            <person name="Nusbaum C."/>
            <person name="Birren B."/>
        </authorList>
    </citation>
    <scope>NUCLEOTIDE SEQUENCE [LARGE SCALE GENOMIC DNA]</scope>
    <source>
        <strain evidence="15 16">YIT 12060</strain>
    </source>
</reference>
<dbReference type="PATRIC" id="fig|742725.3.peg.983"/>
<comment type="catalytic activity">
    <reaction evidence="1 11">
        <text>alpha-D-glucose = beta-D-glucose</text>
        <dbReference type="Rhea" id="RHEA:10264"/>
        <dbReference type="ChEBI" id="CHEBI:15903"/>
        <dbReference type="ChEBI" id="CHEBI:17925"/>
        <dbReference type="EC" id="5.1.3.3"/>
    </reaction>
</comment>
<evidence type="ECO:0000256" key="9">
    <source>
        <dbReference type="ARBA" id="ARBA00023235"/>
    </source>
</evidence>
<evidence type="ECO:0000256" key="6">
    <source>
        <dbReference type="ARBA" id="ARBA00013185"/>
    </source>
</evidence>
<dbReference type="InterPro" id="IPR011013">
    <property type="entry name" value="Gal_mutarotase_sf_dom"/>
</dbReference>
<dbReference type="InterPro" id="IPR008183">
    <property type="entry name" value="Aldose_1/G6P_1-epimerase"/>
</dbReference>
<dbReference type="InterPro" id="IPR047215">
    <property type="entry name" value="Galactose_mutarotase-like"/>
</dbReference>
<evidence type="ECO:0000256" key="12">
    <source>
        <dbReference type="PIRSR" id="PIRSR005096-1"/>
    </source>
</evidence>
<dbReference type="SUPFAM" id="SSF74650">
    <property type="entry name" value="Galactose mutarotase-like"/>
    <property type="match status" value="1"/>
</dbReference>
<feature type="active site" description="Proton acceptor" evidence="12">
    <location>
        <position position="315"/>
    </location>
</feature>
<dbReference type="GO" id="GO:0005737">
    <property type="term" value="C:cytoplasm"/>
    <property type="evidence" value="ECO:0007669"/>
    <property type="project" value="TreeGrafter"/>
</dbReference>
<dbReference type="OrthoDB" id="9779408at2"/>
<protein>
    <recommendedName>
        <fullName evidence="7 11">Aldose 1-epimerase</fullName>
        <ecNumber evidence="6 11">5.1.3.3</ecNumber>
    </recommendedName>
</protein>
<accession>G5H785</accession>
<feature type="binding site" evidence="13">
    <location>
        <position position="249"/>
    </location>
    <ligand>
        <name>beta-D-galactose</name>
        <dbReference type="ChEBI" id="CHEBI:27667"/>
    </ligand>
</feature>
<dbReference type="GO" id="GO:0004034">
    <property type="term" value="F:aldose 1-epimerase activity"/>
    <property type="evidence" value="ECO:0007669"/>
    <property type="project" value="UniProtKB-EC"/>
</dbReference>
<feature type="active site" description="Proton donor" evidence="12">
    <location>
        <position position="177"/>
    </location>
</feature>
<proteinExistence type="inferred from homology"/>
<dbReference type="InterPro" id="IPR014718">
    <property type="entry name" value="GH-type_carb-bd"/>
</dbReference>
<evidence type="ECO:0000256" key="2">
    <source>
        <dbReference type="ARBA" id="ARBA00001913"/>
    </source>
</evidence>
<dbReference type="PROSITE" id="PS00545">
    <property type="entry name" value="ALDOSE_1_EPIMERASE"/>
    <property type="match status" value="1"/>
</dbReference>
<comment type="pathway">
    <text evidence="3 11">Carbohydrate metabolism; hexose metabolism.</text>
</comment>
<evidence type="ECO:0000256" key="5">
    <source>
        <dbReference type="ARBA" id="ARBA00011245"/>
    </source>
</evidence>
<dbReference type="InterPro" id="IPR015443">
    <property type="entry name" value="Aldose_1-epimerase"/>
</dbReference>